<dbReference type="Proteomes" id="UP000271098">
    <property type="component" value="Unassembled WGS sequence"/>
</dbReference>
<feature type="transmembrane region" description="Helical" evidence="1">
    <location>
        <begin position="89"/>
        <end position="110"/>
    </location>
</feature>
<proteinExistence type="predicted"/>
<dbReference type="SUPFAM" id="SSF55394">
    <property type="entry name" value="Bactericidal permeability-increasing protein, BPI"/>
    <property type="match status" value="1"/>
</dbReference>
<evidence type="ECO:0000313" key="4">
    <source>
        <dbReference type="WBParaSite" id="GPUH_0002200101-mRNA-1"/>
    </source>
</evidence>
<protein>
    <submittedName>
        <fullName evidence="4">Arrestin_N domain-containing protein</fullName>
    </submittedName>
</protein>
<reference evidence="4" key="1">
    <citation type="submission" date="2016-06" db="UniProtKB">
        <authorList>
            <consortium name="WormBaseParasite"/>
        </authorList>
    </citation>
    <scope>IDENTIFICATION</scope>
</reference>
<dbReference type="InterPro" id="IPR017943">
    <property type="entry name" value="Bactericidal_perm-incr_a/b_dom"/>
</dbReference>
<sequence length="125" mass="14155">MIDRQFQVNYEIGKIKFHTMSFPIKDGPGTGKLKVTEISIQTFESPKLSFNFAPPNGIAWNSSGGSTKIFGRWNARYKLIIPVSSLRKVHCILVCTYCVCGLMMITIMMIDVANHHDVIDLNCWQ</sequence>
<gene>
    <name evidence="2" type="ORF">GPUH_LOCUS21974</name>
</gene>
<keyword evidence="1" id="KW-1133">Transmembrane helix</keyword>
<dbReference type="EMBL" id="UYRT01093937">
    <property type="protein sequence ID" value="VDN39268.1"/>
    <property type="molecule type" value="Genomic_DNA"/>
</dbReference>
<evidence type="ECO:0000313" key="3">
    <source>
        <dbReference type="Proteomes" id="UP000271098"/>
    </source>
</evidence>
<dbReference type="OrthoDB" id="5857016at2759"/>
<evidence type="ECO:0000313" key="2">
    <source>
        <dbReference type="EMBL" id="VDN39268.1"/>
    </source>
</evidence>
<dbReference type="AlphaFoldDB" id="A0A183ELY3"/>
<evidence type="ECO:0000256" key="1">
    <source>
        <dbReference type="SAM" id="Phobius"/>
    </source>
</evidence>
<keyword evidence="1" id="KW-0812">Transmembrane</keyword>
<keyword evidence="1" id="KW-0472">Membrane</keyword>
<dbReference type="Gene3D" id="3.15.10.10">
    <property type="entry name" value="Bactericidal permeability-increasing protein, domain 1"/>
    <property type="match status" value="1"/>
</dbReference>
<name>A0A183ELY3_9BILA</name>
<organism evidence="4">
    <name type="scientific">Gongylonema pulchrum</name>
    <dbReference type="NCBI Taxonomy" id="637853"/>
    <lineage>
        <taxon>Eukaryota</taxon>
        <taxon>Metazoa</taxon>
        <taxon>Ecdysozoa</taxon>
        <taxon>Nematoda</taxon>
        <taxon>Chromadorea</taxon>
        <taxon>Rhabditida</taxon>
        <taxon>Spirurina</taxon>
        <taxon>Spiruromorpha</taxon>
        <taxon>Spiruroidea</taxon>
        <taxon>Gongylonematidae</taxon>
        <taxon>Gongylonema</taxon>
    </lineage>
</organism>
<accession>A0A183ELY3</accession>
<dbReference type="GO" id="GO:0008289">
    <property type="term" value="F:lipid binding"/>
    <property type="evidence" value="ECO:0007669"/>
    <property type="project" value="InterPro"/>
</dbReference>
<keyword evidence="3" id="KW-1185">Reference proteome</keyword>
<reference evidence="2 3" key="2">
    <citation type="submission" date="2018-11" db="EMBL/GenBank/DDBJ databases">
        <authorList>
            <consortium name="Pathogen Informatics"/>
        </authorList>
    </citation>
    <scope>NUCLEOTIDE SEQUENCE [LARGE SCALE GENOMIC DNA]</scope>
</reference>
<dbReference type="WBParaSite" id="GPUH_0002200101-mRNA-1">
    <property type="protein sequence ID" value="GPUH_0002200101-mRNA-1"/>
    <property type="gene ID" value="GPUH_0002200101"/>
</dbReference>